<gene>
    <name evidence="1" type="ORF">E2C01_029426</name>
</gene>
<proteinExistence type="predicted"/>
<comment type="caution">
    <text evidence="1">The sequence shown here is derived from an EMBL/GenBank/DDBJ whole genome shotgun (WGS) entry which is preliminary data.</text>
</comment>
<reference evidence="1 2" key="1">
    <citation type="submission" date="2019-05" db="EMBL/GenBank/DDBJ databases">
        <title>Another draft genome of Portunus trituberculatus and its Hox gene families provides insights of decapod evolution.</title>
        <authorList>
            <person name="Jeong J.-H."/>
            <person name="Song I."/>
            <person name="Kim S."/>
            <person name="Choi T."/>
            <person name="Kim D."/>
            <person name="Ryu S."/>
            <person name="Kim W."/>
        </authorList>
    </citation>
    <scope>NUCLEOTIDE SEQUENCE [LARGE SCALE GENOMIC DNA]</scope>
    <source>
        <tissue evidence="1">Muscle</tissue>
    </source>
</reference>
<sequence>MVCGRERKSVLWCVAGKGTISQFVVCGREKSVLWCVAGKRSQSCGVWQGKEQSVSLVVCGRVVNSQSFSVWQERCLCRISEVTNLVSLPCYWM</sequence>
<protein>
    <submittedName>
        <fullName evidence="1">Uncharacterized protein</fullName>
    </submittedName>
</protein>
<dbReference type="EMBL" id="VSRR010003398">
    <property type="protein sequence ID" value="MPC35985.1"/>
    <property type="molecule type" value="Genomic_DNA"/>
</dbReference>
<evidence type="ECO:0000313" key="2">
    <source>
        <dbReference type="Proteomes" id="UP000324222"/>
    </source>
</evidence>
<accession>A0A5B7ERF4</accession>
<dbReference type="AlphaFoldDB" id="A0A5B7ERF4"/>
<keyword evidence="2" id="KW-1185">Reference proteome</keyword>
<dbReference type="Proteomes" id="UP000324222">
    <property type="component" value="Unassembled WGS sequence"/>
</dbReference>
<organism evidence="1 2">
    <name type="scientific">Portunus trituberculatus</name>
    <name type="common">Swimming crab</name>
    <name type="synonym">Neptunus trituberculatus</name>
    <dbReference type="NCBI Taxonomy" id="210409"/>
    <lineage>
        <taxon>Eukaryota</taxon>
        <taxon>Metazoa</taxon>
        <taxon>Ecdysozoa</taxon>
        <taxon>Arthropoda</taxon>
        <taxon>Crustacea</taxon>
        <taxon>Multicrustacea</taxon>
        <taxon>Malacostraca</taxon>
        <taxon>Eumalacostraca</taxon>
        <taxon>Eucarida</taxon>
        <taxon>Decapoda</taxon>
        <taxon>Pleocyemata</taxon>
        <taxon>Brachyura</taxon>
        <taxon>Eubrachyura</taxon>
        <taxon>Portunoidea</taxon>
        <taxon>Portunidae</taxon>
        <taxon>Portuninae</taxon>
        <taxon>Portunus</taxon>
    </lineage>
</organism>
<evidence type="ECO:0000313" key="1">
    <source>
        <dbReference type="EMBL" id="MPC35985.1"/>
    </source>
</evidence>
<name>A0A5B7ERF4_PORTR</name>